<dbReference type="Gene3D" id="1.20.1250.20">
    <property type="entry name" value="MFS general substrate transporter like domains"/>
    <property type="match status" value="2"/>
</dbReference>
<dbReference type="PANTHER" id="PTHR48022">
    <property type="entry name" value="PLASTIDIC GLUCOSE TRANSPORTER 4"/>
    <property type="match status" value="1"/>
</dbReference>
<feature type="transmembrane region" description="Helical" evidence="7">
    <location>
        <begin position="101"/>
        <end position="123"/>
    </location>
</feature>
<name>A0A433QP16_9FUNG</name>
<accession>A0A433QP16</accession>
<feature type="transmembrane region" description="Helical" evidence="7">
    <location>
        <begin position="340"/>
        <end position="358"/>
    </location>
</feature>
<feature type="transmembrane region" description="Helical" evidence="7">
    <location>
        <begin position="135"/>
        <end position="160"/>
    </location>
</feature>
<feature type="transmembrane region" description="Helical" evidence="7">
    <location>
        <begin position="378"/>
        <end position="397"/>
    </location>
</feature>
<comment type="subcellular location">
    <subcellularLocation>
        <location evidence="1">Membrane</location>
        <topology evidence="1">Multi-pass membrane protein</topology>
    </subcellularLocation>
</comment>
<keyword evidence="5 7" id="KW-1133">Transmembrane helix</keyword>
<sequence>RLPILLSSQLASETNIVESDTPLCDQALHPLHDLTPWLIFRKLQQPSPVWAGSSDIKYPCTSPAFRFGYDTGVISGVLVMPTFASTFGITAEKAADVKGNVVALLQVGCAVGALLINFIADIFGRKKAIMLSTFIFIVGGIMQAVSAPYLSLLIAGRFIAGGTWRWGQFYACAHVRILHLAQGRRISDMMFLLTIAINLFDACNRYIAEIAPRKLRGRLGTLWQFLIVSGIMVSYWVDYACLKTIETSDKQWQLALGLQIVPGVILFFGIIPMPESIRWLASKGRFDDARKTMAALRNLPEDDPTVEHEMADITRALEIEKESGNGKWTEVFQPMNFRRLIIGCCLQMFQQWTGSNAINYYAPNIFQSIGIESAEIDVLATGVYGIVKVAFVFISFFMIDTKLGRRRTLMIGSLFMCTAFYVLGGMTKIISDENGGNITGKSTVGAPGYIAILMVYFFAIGFEFSWGKLEFRSPALLNLMQRGDRLCGLFAGTINIAFRICFHIASVGFCENVSWDSLFILISSPFSEIYPTRIRAVCLSLTTAVNWAMNATIGKVTPIMLANVRDENNALVIEPANITYGTYFVFGTFAIIMGLFVFFFLPETRGRSLEEMEEIFQGSNLVYNQKYTPPAEDADFKE</sequence>
<dbReference type="PRINTS" id="PR00171">
    <property type="entry name" value="SUGRTRNSPORT"/>
</dbReference>
<comment type="similarity">
    <text evidence="2">Belongs to the major facilitator superfamily. Sugar transporter (TC 2.A.1.1) family.</text>
</comment>
<feature type="transmembrane region" description="Helical" evidence="7">
    <location>
        <begin position="67"/>
        <end position="89"/>
    </location>
</feature>
<keyword evidence="3" id="KW-0813">Transport</keyword>
<dbReference type="InterPro" id="IPR003663">
    <property type="entry name" value="Sugar/inositol_transpt"/>
</dbReference>
<evidence type="ECO:0000313" key="9">
    <source>
        <dbReference type="EMBL" id="RUS31499.1"/>
    </source>
</evidence>
<organism evidence="9 10">
    <name type="scientific">Jimgerdemannia flammicorona</name>
    <dbReference type="NCBI Taxonomy" id="994334"/>
    <lineage>
        <taxon>Eukaryota</taxon>
        <taxon>Fungi</taxon>
        <taxon>Fungi incertae sedis</taxon>
        <taxon>Mucoromycota</taxon>
        <taxon>Mucoromycotina</taxon>
        <taxon>Endogonomycetes</taxon>
        <taxon>Endogonales</taxon>
        <taxon>Endogonaceae</taxon>
        <taxon>Jimgerdemannia</taxon>
    </lineage>
</organism>
<keyword evidence="4 7" id="KW-0812">Transmembrane</keyword>
<dbReference type="AlphaFoldDB" id="A0A433QP16"/>
<gene>
    <name evidence="9" type="ORF">BC938DRAFT_477696</name>
</gene>
<feature type="non-terminal residue" evidence="9">
    <location>
        <position position="1"/>
    </location>
</feature>
<dbReference type="SUPFAM" id="SSF103473">
    <property type="entry name" value="MFS general substrate transporter"/>
    <property type="match status" value="1"/>
</dbReference>
<evidence type="ECO:0000256" key="6">
    <source>
        <dbReference type="ARBA" id="ARBA00023136"/>
    </source>
</evidence>
<feature type="transmembrane region" description="Helical" evidence="7">
    <location>
        <begin position="486"/>
        <end position="509"/>
    </location>
</feature>
<dbReference type="InterPro" id="IPR050360">
    <property type="entry name" value="MFS_Sugar_Transporters"/>
</dbReference>
<feature type="transmembrane region" description="Helical" evidence="7">
    <location>
        <begin position="446"/>
        <end position="466"/>
    </location>
</feature>
<evidence type="ECO:0000259" key="8">
    <source>
        <dbReference type="PROSITE" id="PS50850"/>
    </source>
</evidence>
<protein>
    <recommendedName>
        <fullName evidence="8">Major facilitator superfamily (MFS) profile domain-containing protein</fullName>
    </recommendedName>
</protein>
<feature type="domain" description="Major facilitator superfamily (MFS) profile" evidence="8">
    <location>
        <begin position="56"/>
        <end position="605"/>
    </location>
</feature>
<feature type="transmembrane region" description="Helical" evidence="7">
    <location>
        <begin position="252"/>
        <end position="273"/>
    </location>
</feature>
<feature type="transmembrane region" description="Helical" evidence="7">
    <location>
        <begin position="219"/>
        <end position="237"/>
    </location>
</feature>
<proteinExistence type="inferred from homology"/>
<evidence type="ECO:0000256" key="3">
    <source>
        <dbReference type="ARBA" id="ARBA00022448"/>
    </source>
</evidence>
<evidence type="ECO:0000256" key="4">
    <source>
        <dbReference type="ARBA" id="ARBA00022692"/>
    </source>
</evidence>
<dbReference type="InterPro" id="IPR020846">
    <property type="entry name" value="MFS_dom"/>
</dbReference>
<reference evidence="9 10" key="1">
    <citation type="journal article" date="2018" name="New Phytol.">
        <title>Phylogenomics of Endogonaceae and evolution of mycorrhizas within Mucoromycota.</title>
        <authorList>
            <person name="Chang Y."/>
            <person name="Desiro A."/>
            <person name="Na H."/>
            <person name="Sandor L."/>
            <person name="Lipzen A."/>
            <person name="Clum A."/>
            <person name="Barry K."/>
            <person name="Grigoriev I.V."/>
            <person name="Martin F.M."/>
            <person name="Stajich J.E."/>
            <person name="Smith M.E."/>
            <person name="Bonito G."/>
            <person name="Spatafora J.W."/>
        </authorList>
    </citation>
    <scope>NUCLEOTIDE SEQUENCE [LARGE SCALE GENOMIC DNA]</scope>
    <source>
        <strain evidence="9 10">AD002</strain>
    </source>
</reference>
<dbReference type="Proteomes" id="UP000274822">
    <property type="component" value="Unassembled WGS sequence"/>
</dbReference>
<evidence type="ECO:0000256" key="5">
    <source>
        <dbReference type="ARBA" id="ARBA00022989"/>
    </source>
</evidence>
<evidence type="ECO:0000256" key="1">
    <source>
        <dbReference type="ARBA" id="ARBA00004141"/>
    </source>
</evidence>
<evidence type="ECO:0000256" key="7">
    <source>
        <dbReference type="SAM" id="Phobius"/>
    </source>
</evidence>
<feature type="transmembrane region" description="Helical" evidence="7">
    <location>
        <begin position="580"/>
        <end position="601"/>
    </location>
</feature>
<dbReference type="InterPro" id="IPR005828">
    <property type="entry name" value="MFS_sugar_transport-like"/>
</dbReference>
<dbReference type="InterPro" id="IPR036259">
    <property type="entry name" value="MFS_trans_sf"/>
</dbReference>
<feature type="transmembrane region" description="Helical" evidence="7">
    <location>
        <begin position="409"/>
        <end position="426"/>
    </location>
</feature>
<dbReference type="Pfam" id="PF00083">
    <property type="entry name" value="Sugar_tr"/>
    <property type="match status" value="3"/>
</dbReference>
<dbReference type="PROSITE" id="PS50850">
    <property type="entry name" value="MFS"/>
    <property type="match status" value="1"/>
</dbReference>
<dbReference type="PANTHER" id="PTHR48022:SF2">
    <property type="entry name" value="PLASTIDIC GLUCOSE TRANSPORTER 4"/>
    <property type="match status" value="1"/>
</dbReference>
<evidence type="ECO:0000256" key="2">
    <source>
        <dbReference type="ARBA" id="ARBA00010992"/>
    </source>
</evidence>
<keyword evidence="10" id="KW-1185">Reference proteome</keyword>
<dbReference type="GO" id="GO:0016020">
    <property type="term" value="C:membrane"/>
    <property type="evidence" value="ECO:0007669"/>
    <property type="project" value="UniProtKB-SubCell"/>
</dbReference>
<dbReference type="GO" id="GO:0005351">
    <property type="term" value="F:carbohydrate:proton symporter activity"/>
    <property type="evidence" value="ECO:0007669"/>
    <property type="project" value="TreeGrafter"/>
</dbReference>
<comment type="caution">
    <text evidence="9">The sequence shown here is derived from an EMBL/GenBank/DDBJ whole genome shotgun (WGS) entry which is preliminary data.</text>
</comment>
<dbReference type="EMBL" id="RBNJ01002895">
    <property type="protein sequence ID" value="RUS31499.1"/>
    <property type="molecule type" value="Genomic_DNA"/>
</dbReference>
<keyword evidence="6 7" id="KW-0472">Membrane</keyword>
<evidence type="ECO:0000313" key="10">
    <source>
        <dbReference type="Proteomes" id="UP000274822"/>
    </source>
</evidence>